<keyword evidence="2 5" id="KW-0479">Metal-binding</keyword>
<dbReference type="PANTHER" id="PTHR21256:SF2">
    <property type="entry name" value="HISTIDINE BIOSYNTHESIS TRIFUNCTIONAL PROTEIN"/>
    <property type="match status" value="1"/>
</dbReference>
<dbReference type="RefSeq" id="WP_007003973.1">
    <property type="nucleotide sequence ID" value="NZ_GG770778.1"/>
</dbReference>
<dbReference type="InterPro" id="IPR022695">
    <property type="entry name" value="Histidinol_DH_monofunct"/>
</dbReference>
<dbReference type="PIRSF" id="PIRSF000099">
    <property type="entry name" value="Histidinol_dh"/>
    <property type="match status" value="1"/>
</dbReference>
<dbReference type="SUPFAM" id="SSF53720">
    <property type="entry name" value="ALDH-like"/>
    <property type="match status" value="1"/>
</dbReference>
<evidence type="ECO:0000256" key="1">
    <source>
        <dbReference type="ARBA" id="ARBA00010178"/>
    </source>
</evidence>
<feature type="active site" description="Proton acceptor" evidence="5 7">
    <location>
        <position position="327"/>
    </location>
</feature>
<dbReference type="Gene3D" id="3.40.50.1980">
    <property type="entry name" value="Nitrogenase molybdenum iron protein domain"/>
    <property type="match status" value="2"/>
</dbReference>
<evidence type="ECO:0000313" key="12">
    <source>
        <dbReference type="EMBL" id="EFH12858.1"/>
    </source>
</evidence>
<dbReference type="PANTHER" id="PTHR21256">
    <property type="entry name" value="HISTIDINOL DEHYDROGENASE HDH"/>
    <property type="match status" value="1"/>
</dbReference>
<evidence type="ECO:0000256" key="2">
    <source>
        <dbReference type="ARBA" id="ARBA00022723"/>
    </source>
</evidence>
<evidence type="ECO:0000256" key="3">
    <source>
        <dbReference type="ARBA" id="ARBA00022833"/>
    </source>
</evidence>
<keyword evidence="3 5" id="KW-0862">Zinc</keyword>
<evidence type="ECO:0000313" key="13">
    <source>
        <dbReference type="Proteomes" id="UP000005324"/>
    </source>
</evidence>
<dbReference type="CDD" id="cd06572">
    <property type="entry name" value="Histidinol_dh"/>
    <property type="match status" value="1"/>
</dbReference>
<evidence type="ECO:0000256" key="10">
    <source>
        <dbReference type="PIRSR" id="PIRSR000099-4"/>
    </source>
</evidence>
<comment type="similarity">
    <text evidence="1 5 6 11">Belongs to the histidinol dehydrogenase family.</text>
</comment>
<dbReference type="FunFam" id="3.40.50.1980:FF:000001">
    <property type="entry name" value="Histidinol dehydrogenase"/>
    <property type="match status" value="1"/>
</dbReference>
<feature type="binding site" evidence="5 9">
    <location>
        <position position="361"/>
    </location>
    <ligand>
        <name>substrate</name>
    </ligand>
</feature>
<feature type="binding site" evidence="5 9">
    <location>
        <position position="262"/>
    </location>
    <ligand>
        <name>substrate</name>
    </ligand>
</feature>
<comment type="caution">
    <text evidence="12">The sequence shown here is derived from an EMBL/GenBank/DDBJ whole genome shotgun (WGS) entry which is preliminary data.</text>
</comment>
<dbReference type="Gene3D" id="1.20.5.1300">
    <property type="match status" value="1"/>
</dbReference>
<dbReference type="NCBIfam" id="TIGR00069">
    <property type="entry name" value="hisD"/>
    <property type="match status" value="1"/>
</dbReference>
<keyword evidence="5 8" id="KW-0520">NAD</keyword>
<feature type="binding site" evidence="5 9">
    <location>
        <position position="259"/>
    </location>
    <ligand>
        <name>substrate</name>
    </ligand>
</feature>
<keyword evidence="13" id="KW-1185">Reference proteome</keyword>
<feature type="binding site" evidence="5 9">
    <location>
        <position position="237"/>
    </location>
    <ligand>
        <name>substrate</name>
    </ligand>
</feature>
<dbReference type="GO" id="GO:0005829">
    <property type="term" value="C:cytosol"/>
    <property type="evidence" value="ECO:0007669"/>
    <property type="project" value="TreeGrafter"/>
</dbReference>
<feature type="binding site" evidence="5 10">
    <location>
        <position position="259"/>
    </location>
    <ligand>
        <name>Zn(2+)</name>
        <dbReference type="ChEBI" id="CHEBI:29105"/>
    </ligand>
</feature>
<sequence>MIRLSTADAGFEAGFRALLDSARETTAKVDAAVAGIIAAVREQGDAALLEMTARYDRWQPATAAALRVTEAEIDAARAACAPELLDALDLAATRIERFHAAQLPRDVELDDPLGLTLGLRWGAIDAVGLYVPGGKAAYPSSVLMNAIPARVAGVPRIAICVPTPDGALNNLVLAAAHRAGVTEIWRVGGAQAIAALAWGTESIAAVDRVAGPGNAYVAEAKRQVFGRVGIDSIAGPSEVVVLADASQNPRLIAMDLLAQAEHDESAQSILITTSAQMANAVEHAVEEALLSLPRAAIAGESWRRHGAVIVVRDWEEGAALTDRLAPEHLQVMVSDPAALFARIRHAGAAFLGPHCPEALGDYIAGPNHVLPTGRTARFASGLSVFDFLKRTTWVSAEARGLDAIGPAAVALAEAEGLTAHARSIAMRLGQNAAPAAPPASPPDGA</sequence>
<dbReference type="HOGENOM" id="CLU_006732_3_3_5"/>
<dbReference type="UniPathway" id="UPA00031">
    <property type="reaction ID" value="UER00014"/>
</dbReference>
<accession>D5RIK4</accession>
<feature type="binding site" evidence="5 8">
    <location>
        <position position="191"/>
    </location>
    <ligand>
        <name>NAD(+)</name>
        <dbReference type="ChEBI" id="CHEBI:57540"/>
    </ligand>
</feature>
<dbReference type="PRINTS" id="PR00083">
    <property type="entry name" value="HOLDHDRGNASE"/>
</dbReference>
<feature type="binding site" evidence="5 9">
    <location>
        <position position="415"/>
    </location>
    <ligand>
        <name>substrate</name>
    </ligand>
</feature>
<dbReference type="InterPro" id="IPR012131">
    <property type="entry name" value="Hstdl_DH"/>
</dbReference>
<evidence type="ECO:0000256" key="9">
    <source>
        <dbReference type="PIRSR" id="PIRSR000099-3"/>
    </source>
</evidence>
<dbReference type="GO" id="GO:0008270">
    <property type="term" value="F:zinc ion binding"/>
    <property type="evidence" value="ECO:0007669"/>
    <property type="project" value="UniProtKB-UniRule"/>
</dbReference>
<feature type="binding site" evidence="5 10">
    <location>
        <position position="262"/>
    </location>
    <ligand>
        <name>Zn(2+)</name>
        <dbReference type="ChEBI" id="CHEBI:29105"/>
    </ligand>
</feature>
<feature type="binding site" evidence="5 8">
    <location>
        <position position="214"/>
    </location>
    <ligand>
        <name>NAD(+)</name>
        <dbReference type="ChEBI" id="CHEBI:57540"/>
    </ligand>
</feature>
<dbReference type="InterPro" id="IPR016161">
    <property type="entry name" value="Ald_DH/histidinol_DH"/>
</dbReference>
<organism evidence="12 13">
    <name type="scientific">Pseudoroseomonas cervicalis ATCC 49957</name>
    <dbReference type="NCBI Taxonomy" id="525371"/>
    <lineage>
        <taxon>Bacteria</taxon>
        <taxon>Pseudomonadati</taxon>
        <taxon>Pseudomonadota</taxon>
        <taxon>Alphaproteobacteria</taxon>
        <taxon>Acetobacterales</taxon>
        <taxon>Roseomonadaceae</taxon>
        <taxon>Roseomonas</taxon>
    </lineage>
</organism>
<dbReference type="GO" id="GO:0051287">
    <property type="term" value="F:NAD binding"/>
    <property type="evidence" value="ECO:0007669"/>
    <property type="project" value="InterPro"/>
</dbReference>
<feature type="binding site" evidence="5 10">
    <location>
        <position position="361"/>
    </location>
    <ligand>
        <name>Zn(2+)</name>
        <dbReference type="ChEBI" id="CHEBI:29105"/>
    </ligand>
</feature>
<reference evidence="12 13" key="1">
    <citation type="submission" date="2010-04" db="EMBL/GenBank/DDBJ databases">
        <authorList>
            <person name="Qin X."/>
            <person name="Bachman B."/>
            <person name="Battles P."/>
            <person name="Bell A."/>
            <person name="Bess C."/>
            <person name="Bickham C."/>
            <person name="Chaboub L."/>
            <person name="Chen D."/>
            <person name="Coyle M."/>
            <person name="Deiros D.R."/>
            <person name="Dinh H."/>
            <person name="Forbes L."/>
            <person name="Fowler G."/>
            <person name="Francisco L."/>
            <person name="Fu Q."/>
            <person name="Gubbala S."/>
            <person name="Hale W."/>
            <person name="Han Y."/>
            <person name="Hemphill L."/>
            <person name="Highlander S.K."/>
            <person name="Hirani K."/>
            <person name="Hogues M."/>
            <person name="Jackson L."/>
            <person name="Jakkamsetti A."/>
            <person name="Javaid M."/>
            <person name="Jiang H."/>
            <person name="Korchina V."/>
            <person name="Kovar C."/>
            <person name="Lara F."/>
            <person name="Lee S."/>
            <person name="Mata R."/>
            <person name="Mathew T."/>
            <person name="Moen C."/>
            <person name="Morales K."/>
            <person name="Munidasa M."/>
            <person name="Nazareth L."/>
            <person name="Ngo R."/>
            <person name="Nguyen L."/>
            <person name="Okwuonu G."/>
            <person name="Ongeri F."/>
            <person name="Patil S."/>
            <person name="Petrosino J."/>
            <person name="Pham C."/>
            <person name="Pham P."/>
            <person name="Pu L.-L."/>
            <person name="Puazo M."/>
            <person name="Raj R."/>
            <person name="Reid J."/>
            <person name="Rouhana J."/>
            <person name="Saada N."/>
            <person name="Shang Y."/>
            <person name="Simmons D."/>
            <person name="Thornton R."/>
            <person name="Warren J."/>
            <person name="Weissenberger G."/>
            <person name="Zhang J."/>
            <person name="Zhang L."/>
            <person name="Zhou C."/>
            <person name="Zhu D."/>
            <person name="Muzny D."/>
            <person name="Worley K."/>
            <person name="Gibbs R."/>
        </authorList>
    </citation>
    <scope>NUCLEOTIDE SEQUENCE [LARGE SCALE GENOMIC DNA]</scope>
    <source>
        <strain evidence="12 13">ATCC 49957</strain>
    </source>
</reference>
<protein>
    <recommendedName>
        <fullName evidence="5">Histidinol dehydrogenase</fullName>
        <shortName evidence="5">HDH</shortName>
        <ecNumber evidence="5">1.1.1.23</ecNumber>
    </recommendedName>
</protein>
<comment type="function">
    <text evidence="5">Catalyzes the sequential NAD-dependent oxidations of L-histidinol to L-histidinaldehyde and then to L-histidine.</text>
</comment>
<comment type="cofactor">
    <cofactor evidence="5 10">
        <name>Zn(2+)</name>
        <dbReference type="ChEBI" id="CHEBI:29105"/>
    </cofactor>
    <text evidence="5 10">Binds 1 zinc ion per subunit.</text>
</comment>
<feature type="binding site" evidence="5 9">
    <location>
        <position position="328"/>
    </location>
    <ligand>
        <name>substrate</name>
    </ligand>
</feature>
<feature type="binding site" evidence="5 10">
    <location>
        <position position="420"/>
    </location>
    <ligand>
        <name>Zn(2+)</name>
        <dbReference type="ChEBI" id="CHEBI:29105"/>
    </ligand>
</feature>
<evidence type="ECO:0000256" key="4">
    <source>
        <dbReference type="ARBA" id="ARBA00023002"/>
    </source>
</evidence>
<evidence type="ECO:0000256" key="5">
    <source>
        <dbReference type="HAMAP-Rule" id="MF_01024"/>
    </source>
</evidence>
<dbReference type="Proteomes" id="UP000005324">
    <property type="component" value="Unassembled WGS sequence"/>
</dbReference>
<evidence type="ECO:0000256" key="7">
    <source>
        <dbReference type="PIRSR" id="PIRSR000099-1"/>
    </source>
</evidence>
<dbReference type="EMBL" id="ADVL01000157">
    <property type="protein sequence ID" value="EFH12858.1"/>
    <property type="molecule type" value="Genomic_DNA"/>
</dbReference>
<gene>
    <name evidence="5 12" type="primary">hisD</name>
    <name evidence="12" type="ORF">HMPREF0731_0914</name>
</gene>
<dbReference type="Pfam" id="PF00815">
    <property type="entry name" value="Histidinol_dh"/>
    <property type="match status" value="1"/>
</dbReference>
<name>D5RIK4_9PROT</name>
<keyword evidence="5" id="KW-0368">Histidine biosynthesis</keyword>
<feature type="binding site" evidence="5 9">
    <location>
        <position position="420"/>
    </location>
    <ligand>
        <name>substrate</name>
    </ligand>
</feature>
<dbReference type="HAMAP" id="MF_01024">
    <property type="entry name" value="HisD"/>
    <property type="match status" value="1"/>
</dbReference>
<proteinExistence type="inferred from homology"/>
<evidence type="ECO:0000256" key="6">
    <source>
        <dbReference type="PIRNR" id="PIRNR000099"/>
    </source>
</evidence>
<dbReference type="FunFam" id="3.40.50.1980:FF:000026">
    <property type="entry name" value="Histidinol dehydrogenase"/>
    <property type="match status" value="1"/>
</dbReference>
<feature type="binding site" evidence="5 8">
    <location>
        <position position="130"/>
    </location>
    <ligand>
        <name>NAD(+)</name>
        <dbReference type="ChEBI" id="CHEBI:57540"/>
    </ligand>
</feature>
<keyword evidence="5" id="KW-0028">Amino-acid biosynthesis</keyword>
<dbReference type="GO" id="GO:0000105">
    <property type="term" value="P:L-histidine biosynthetic process"/>
    <property type="evidence" value="ECO:0007669"/>
    <property type="project" value="UniProtKB-UniRule"/>
</dbReference>
<feature type="active site" description="Proton acceptor" evidence="5 7">
    <location>
        <position position="328"/>
    </location>
</feature>
<dbReference type="OrthoDB" id="9805269at2"/>
<dbReference type="InterPro" id="IPR001692">
    <property type="entry name" value="Histidinol_DH_CS"/>
</dbReference>
<evidence type="ECO:0000256" key="8">
    <source>
        <dbReference type="PIRSR" id="PIRSR000099-2"/>
    </source>
</evidence>
<dbReference type="GO" id="GO:0004399">
    <property type="term" value="F:histidinol dehydrogenase activity"/>
    <property type="evidence" value="ECO:0007669"/>
    <property type="project" value="UniProtKB-UniRule"/>
</dbReference>
<evidence type="ECO:0000256" key="11">
    <source>
        <dbReference type="RuleBase" id="RU004175"/>
    </source>
</evidence>
<dbReference type="AlphaFoldDB" id="D5RIK4"/>
<keyword evidence="4 5" id="KW-0560">Oxidoreductase</keyword>
<comment type="pathway">
    <text evidence="5">Amino-acid biosynthesis; L-histidine biosynthesis; L-histidine from 5-phospho-alpha-D-ribose 1-diphosphate: step 9/9.</text>
</comment>
<dbReference type="EC" id="1.1.1.23" evidence="5"/>
<dbReference type="PROSITE" id="PS00611">
    <property type="entry name" value="HISOL_DEHYDROGENASE"/>
    <property type="match status" value="1"/>
</dbReference>
<comment type="catalytic activity">
    <reaction evidence="5">
        <text>L-histidinol + 2 NAD(+) + H2O = L-histidine + 2 NADH + 3 H(+)</text>
        <dbReference type="Rhea" id="RHEA:20641"/>
        <dbReference type="ChEBI" id="CHEBI:15377"/>
        <dbReference type="ChEBI" id="CHEBI:15378"/>
        <dbReference type="ChEBI" id="CHEBI:57540"/>
        <dbReference type="ChEBI" id="CHEBI:57595"/>
        <dbReference type="ChEBI" id="CHEBI:57699"/>
        <dbReference type="ChEBI" id="CHEBI:57945"/>
        <dbReference type="EC" id="1.1.1.23"/>
    </reaction>
</comment>